<feature type="region of interest" description="Disordered" evidence="1">
    <location>
        <begin position="227"/>
        <end position="266"/>
    </location>
</feature>
<reference evidence="2 3" key="1">
    <citation type="submission" date="2019-03" db="EMBL/GenBank/DDBJ databases">
        <title>Single cell metagenomics reveals metabolic interactions within the superorganism composed of flagellate Streblomastix strix and complex community of Bacteroidetes bacteria on its surface.</title>
        <authorList>
            <person name="Treitli S.C."/>
            <person name="Kolisko M."/>
            <person name="Husnik F."/>
            <person name="Keeling P."/>
            <person name="Hampl V."/>
        </authorList>
    </citation>
    <scope>NUCLEOTIDE SEQUENCE [LARGE SCALE GENOMIC DNA]</scope>
    <source>
        <strain evidence="2">ST1C</strain>
    </source>
</reference>
<name>A0A5J4TF47_9EUKA</name>
<sequence>MFRLKRRSDLFQLNQIAAPIISSKDSEQTWIAGLGHLRRQAVTNSNPRGKISQLDSQFFRRSDINDNIKKNRDSRNSFEVEENIATVIIKENQVLDQHDRQDQFPQTLAQTRGISYEDIQLNEKQSNVYIQMEGLFVDEQKSITRNILVDQLSQNYQANQSYNTPDKSHSENGCLRRRMWNRVGNIEFENEDQREWEMDKRKLATDQFESEGDCRYPLRDTQARTLFNRCQNQQSEERDRQRGRSLQHQERSSSNSSQGSEKPVLM</sequence>
<evidence type="ECO:0000313" key="3">
    <source>
        <dbReference type="Proteomes" id="UP000324800"/>
    </source>
</evidence>
<accession>A0A5J4TF47</accession>
<gene>
    <name evidence="2" type="ORF">EZS28_048070</name>
</gene>
<proteinExistence type="predicted"/>
<dbReference type="AlphaFoldDB" id="A0A5J4TF47"/>
<organism evidence="2 3">
    <name type="scientific">Streblomastix strix</name>
    <dbReference type="NCBI Taxonomy" id="222440"/>
    <lineage>
        <taxon>Eukaryota</taxon>
        <taxon>Metamonada</taxon>
        <taxon>Preaxostyla</taxon>
        <taxon>Oxymonadida</taxon>
        <taxon>Streblomastigidae</taxon>
        <taxon>Streblomastix</taxon>
    </lineage>
</organism>
<dbReference type="Proteomes" id="UP000324800">
    <property type="component" value="Unassembled WGS sequence"/>
</dbReference>
<evidence type="ECO:0000313" key="2">
    <source>
        <dbReference type="EMBL" id="KAA6356403.1"/>
    </source>
</evidence>
<feature type="compositionally biased region" description="Basic and acidic residues" evidence="1">
    <location>
        <begin position="235"/>
        <end position="251"/>
    </location>
</feature>
<comment type="caution">
    <text evidence="2">The sequence shown here is derived from an EMBL/GenBank/DDBJ whole genome shotgun (WGS) entry which is preliminary data.</text>
</comment>
<dbReference type="EMBL" id="SNRW01033027">
    <property type="protein sequence ID" value="KAA6356403.1"/>
    <property type="molecule type" value="Genomic_DNA"/>
</dbReference>
<protein>
    <submittedName>
        <fullName evidence="2">Uncharacterized protein</fullName>
    </submittedName>
</protein>
<evidence type="ECO:0000256" key="1">
    <source>
        <dbReference type="SAM" id="MobiDB-lite"/>
    </source>
</evidence>